<dbReference type="InterPro" id="IPR036291">
    <property type="entry name" value="NAD(P)-bd_dom_sf"/>
</dbReference>
<dbReference type="InterPro" id="IPR002347">
    <property type="entry name" value="SDR_fam"/>
</dbReference>
<sequence length="35" mass="3577">MANQDDIKGLVVLLASDAGAYINGENILMDGGLNA</sequence>
<proteinExistence type="predicted"/>
<dbReference type="AlphaFoldDB" id="A0AAU8FTV1"/>
<accession>A0AAU8FTV1</accession>
<protein>
    <submittedName>
        <fullName evidence="1">SDR family oxidoreductase</fullName>
    </submittedName>
</protein>
<dbReference type="RefSeq" id="WP_353723276.1">
    <property type="nucleotide sequence ID" value="NZ_CP159289.1"/>
</dbReference>
<dbReference type="Gene3D" id="3.40.50.720">
    <property type="entry name" value="NAD(P)-binding Rossmann-like Domain"/>
    <property type="match status" value="1"/>
</dbReference>
<organism evidence="1">
    <name type="scientific">Dyadobacter sp. 676</name>
    <dbReference type="NCBI Taxonomy" id="3088362"/>
    <lineage>
        <taxon>Bacteria</taxon>
        <taxon>Pseudomonadati</taxon>
        <taxon>Bacteroidota</taxon>
        <taxon>Cytophagia</taxon>
        <taxon>Cytophagales</taxon>
        <taxon>Spirosomataceae</taxon>
        <taxon>Dyadobacter</taxon>
    </lineage>
</organism>
<dbReference type="SUPFAM" id="SSF51735">
    <property type="entry name" value="NAD(P)-binding Rossmann-fold domains"/>
    <property type="match status" value="1"/>
</dbReference>
<gene>
    <name evidence="1" type="ORF">ABV298_30820</name>
</gene>
<name>A0AAU8FTV1_9BACT</name>
<dbReference type="Pfam" id="PF13561">
    <property type="entry name" value="adh_short_C2"/>
    <property type="match status" value="1"/>
</dbReference>
<reference evidence="1" key="1">
    <citation type="submission" date="2024-06" db="EMBL/GenBank/DDBJ databases">
        <title>Sequencing and assembly of the genome of Dyadobacter sp. strain 676, a symbiont of Cyamopsis tetragonoloba.</title>
        <authorList>
            <person name="Guro P."/>
            <person name="Sazanova A."/>
            <person name="Kuznetsova I."/>
            <person name="Belimov A."/>
            <person name="Safronova V."/>
        </authorList>
    </citation>
    <scope>NUCLEOTIDE SEQUENCE</scope>
    <source>
        <strain evidence="1">676</strain>
    </source>
</reference>
<evidence type="ECO:0000313" key="1">
    <source>
        <dbReference type="EMBL" id="XCH28046.1"/>
    </source>
</evidence>
<dbReference type="EMBL" id="CP159289">
    <property type="protein sequence ID" value="XCH28046.1"/>
    <property type="molecule type" value="Genomic_DNA"/>
</dbReference>